<dbReference type="Pfam" id="PF13478">
    <property type="entry name" value="XdhC_C"/>
    <property type="match status" value="1"/>
</dbReference>
<evidence type="ECO:0000313" key="3">
    <source>
        <dbReference type="EMBL" id="MWB97528.1"/>
    </source>
</evidence>
<dbReference type="Proteomes" id="UP000438182">
    <property type="component" value="Unassembled WGS sequence"/>
</dbReference>
<dbReference type="PANTHER" id="PTHR30388">
    <property type="entry name" value="ALDEHYDE OXIDOREDUCTASE MOLYBDENUM COFACTOR ASSEMBLY PROTEIN"/>
    <property type="match status" value="1"/>
</dbReference>
<dbReference type="InterPro" id="IPR003777">
    <property type="entry name" value="XdhC_CoxI"/>
</dbReference>
<dbReference type="EMBL" id="WSTA01000007">
    <property type="protein sequence ID" value="MWB97528.1"/>
    <property type="molecule type" value="Genomic_DNA"/>
</dbReference>
<organism evidence="3 4">
    <name type="scientific">Agromyces seonyuensis</name>
    <dbReference type="NCBI Taxonomy" id="2662446"/>
    <lineage>
        <taxon>Bacteria</taxon>
        <taxon>Bacillati</taxon>
        <taxon>Actinomycetota</taxon>
        <taxon>Actinomycetes</taxon>
        <taxon>Micrococcales</taxon>
        <taxon>Microbacteriaceae</taxon>
        <taxon>Agromyces</taxon>
    </lineage>
</organism>
<dbReference type="PANTHER" id="PTHR30388:SF4">
    <property type="entry name" value="MOLYBDENUM COFACTOR INSERTION CHAPERONE PAOD"/>
    <property type="match status" value="1"/>
</dbReference>
<proteinExistence type="predicted"/>
<feature type="domain" description="XdhC Rossmann" evidence="2">
    <location>
        <begin position="202"/>
        <end position="350"/>
    </location>
</feature>
<protein>
    <submittedName>
        <fullName evidence="3">XdhC/CoxI family protein</fullName>
    </submittedName>
</protein>
<dbReference type="InterPro" id="IPR052698">
    <property type="entry name" value="MoCofactor_Util/Proc"/>
</dbReference>
<accession>A0A6I4NSW4</accession>
<evidence type="ECO:0000313" key="4">
    <source>
        <dbReference type="Proteomes" id="UP000438182"/>
    </source>
</evidence>
<sequence>MLELSREILDRLAAGERFALATVTEVHGSAPRPPGAAMLVGADGRIAGNVSAGCVDGAVVELCRDALDGAPPRRAEFGIDDESAFVAGLACGGELEVFVRVIEPDSLGPAPIDALERVRAGADAGIATIVSGPPALVGRVIDADGPDDRMLRAEGVRGLAADRLRAEIAARIAAGQTGMVRFDCDGEPLEVFVESRLAPPLLVIAGAVAVGAALAEAARPLGYRVLLVDPRPGFATAERFPAAHEVRAAWPADVLAAAIADGSADARTVVAVLTHDVEVELPLLALALETTPRFAYVGAMGSRRTDVERRRRLAAFGVTEADLDRLHSPIGLDLGATTPAEIAVSILAEVVAVRSGRTAQPLRAMHGSIHAFPAGAALVE</sequence>
<reference evidence="3 4" key="1">
    <citation type="submission" date="2019-12" db="EMBL/GenBank/DDBJ databases">
        <authorList>
            <person name="Kim Y.S."/>
        </authorList>
    </citation>
    <scope>NUCLEOTIDE SEQUENCE [LARGE SCALE GENOMIC DNA]</scope>
    <source>
        <strain evidence="3 4">MMS17-SY077</strain>
    </source>
</reference>
<feature type="domain" description="XdhC- CoxI" evidence="1">
    <location>
        <begin position="12"/>
        <end position="77"/>
    </location>
</feature>
<gene>
    <name evidence="3" type="ORF">GB864_03010</name>
</gene>
<evidence type="ECO:0000259" key="1">
    <source>
        <dbReference type="Pfam" id="PF02625"/>
    </source>
</evidence>
<name>A0A6I4NSW4_9MICO</name>
<dbReference type="AlphaFoldDB" id="A0A6I4NSW4"/>
<comment type="caution">
    <text evidence="3">The sequence shown here is derived from an EMBL/GenBank/DDBJ whole genome shotgun (WGS) entry which is preliminary data.</text>
</comment>
<evidence type="ECO:0000259" key="2">
    <source>
        <dbReference type="Pfam" id="PF13478"/>
    </source>
</evidence>
<dbReference type="RefSeq" id="WP_160422872.1">
    <property type="nucleotide sequence ID" value="NZ_WSTA01000007.1"/>
</dbReference>
<dbReference type="Gene3D" id="3.40.50.720">
    <property type="entry name" value="NAD(P)-binding Rossmann-like Domain"/>
    <property type="match status" value="1"/>
</dbReference>
<keyword evidence="4" id="KW-1185">Reference proteome</keyword>
<dbReference type="InterPro" id="IPR027051">
    <property type="entry name" value="XdhC_Rossmann_dom"/>
</dbReference>
<dbReference type="Pfam" id="PF02625">
    <property type="entry name" value="XdhC_CoxI"/>
    <property type="match status" value="1"/>
</dbReference>